<protein>
    <submittedName>
        <fullName evidence="6">Ribosomal protection tetracycline resistance protein</fullName>
    </submittedName>
</protein>
<dbReference type="PANTHER" id="PTHR43261">
    <property type="entry name" value="TRANSLATION ELONGATION FACTOR G-RELATED"/>
    <property type="match status" value="1"/>
</dbReference>
<dbReference type="InterPro" id="IPR031157">
    <property type="entry name" value="G_TR_CS"/>
</dbReference>
<evidence type="ECO:0000256" key="2">
    <source>
        <dbReference type="ARBA" id="ARBA00022917"/>
    </source>
</evidence>
<dbReference type="SUPFAM" id="SSF54211">
    <property type="entry name" value="Ribosomal protein S5 domain 2-like"/>
    <property type="match status" value="1"/>
</dbReference>
<dbReference type="PROSITE" id="PS00301">
    <property type="entry name" value="G_TR_1"/>
    <property type="match status" value="1"/>
</dbReference>
<dbReference type="SUPFAM" id="SSF50447">
    <property type="entry name" value="Translation proteins"/>
    <property type="match status" value="1"/>
</dbReference>
<dbReference type="InterPro" id="IPR020568">
    <property type="entry name" value="Ribosomal_Su5_D2-typ_SF"/>
</dbReference>
<dbReference type="Pfam" id="PF00009">
    <property type="entry name" value="GTP_EFTU"/>
    <property type="match status" value="1"/>
</dbReference>
<dbReference type="SMART" id="SM00889">
    <property type="entry name" value="EFG_IV"/>
    <property type="match status" value="1"/>
</dbReference>
<dbReference type="Proteomes" id="UP001235712">
    <property type="component" value="Unassembled WGS sequence"/>
</dbReference>
<evidence type="ECO:0000256" key="4">
    <source>
        <dbReference type="SAM" id="MobiDB-lite"/>
    </source>
</evidence>
<dbReference type="SUPFAM" id="SSF52540">
    <property type="entry name" value="P-loop containing nucleoside triphosphate hydrolases"/>
    <property type="match status" value="1"/>
</dbReference>
<sequence length="651" mass="70077">MSRPTRCLTLGVVAHVDAGKTSLTERLLFATGASTFLGSVDAGTTRTDSMDLERRRGITIRASVTAFALGDLTVTLVDTPGHPDFIAEVERSIGVLDAAVLVVSAVEGVQSQTVQIWRALRRAGVPTLIFVNKVDRSGADTANVLRQITNHLTDTPVPLTRADHEGRPDASVRALDLTAEPVVTALAGVNDEVLEDYVHERLPGSEQLDKLLWASIPAVTPVLFGSALTGAGLDELLKALRRLPVSPADLFGEPTATVFAIDRDEQGRRRTWVRVWRGRLVHRYRYAFGEGRTQLVTALSVSTAGGLRPAHEISAGQVGAVAGLTHARIGDVLGPGSGRPTTRFPPATVRALVEPVDASRRTQAFQALQELAEEDPLINLELSETDQEAAISLYGEVQQEVIAAVLAERFGVQVRFSGQSVLHKERLRGPGSAVERLGENGNPYLAGLGLRVEPGPENSGVTFSAGQEPGRLPTAFIAATQEGVRRALRAGRFGWEVLDFHVSMTFSQYCPRQSRPHEKFNKSISTVAGDFRHLAPVVLHTALARAGTYVCHPVDRFELEVPEPALPAVLAALARLGAEVTGSQGDVLTGFVQSARGPELSRGLPDLTSGHGILTTRFDHYDASRSPQSAVRPRRGADPADRTAWFRSHPR</sequence>
<name>A0ABT9PEN3_9ACTN</name>
<dbReference type="InterPro" id="IPR027417">
    <property type="entry name" value="P-loop_NTPase"/>
</dbReference>
<dbReference type="Gene3D" id="3.30.230.10">
    <property type="match status" value="1"/>
</dbReference>
<gene>
    <name evidence="6" type="ORF">J2S57_006896</name>
</gene>
<evidence type="ECO:0000313" key="7">
    <source>
        <dbReference type="Proteomes" id="UP001235712"/>
    </source>
</evidence>
<dbReference type="Pfam" id="PF14492">
    <property type="entry name" value="EFG_III"/>
    <property type="match status" value="1"/>
</dbReference>
<keyword evidence="3" id="KW-0342">GTP-binding</keyword>
<dbReference type="Gene3D" id="3.40.50.300">
    <property type="entry name" value="P-loop containing nucleotide triphosphate hydrolases"/>
    <property type="match status" value="1"/>
</dbReference>
<dbReference type="InterPro" id="IPR005225">
    <property type="entry name" value="Small_GTP-bd"/>
</dbReference>
<dbReference type="PRINTS" id="PR00315">
    <property type="entry name" value="ELONGATNFCT"/>
</dbReference>
<dbReference type="InterPro" id="IPR009000">
    <property type="entry name" value="Transl_B-barrel_sf"/>
</dbReference>
<evidence type="ECO:0000256" key="3">
    <source>
        <dbReference type="ARBA" id="ARBA00023134"/>
    </source>
</evidence>
<dbReference type="InterPro" id="IPR014721">
    <property type="entry name" value="Ribsml_uS5_D2-typ_fold_subgr"/>
</dbReference>
<dbReference type="InterPro" id="IPR035647">
    <property type="entry name" value="EFG_III/V"/>
</dbReference>
<dbReference type="PROSITE" id="PS51722">
    <property type="entry name" value="G_TR_2"/>
    <property type="match status" value="1"/>
</dbReference>
<dbReference type="SUPFAM" id="SSF54980">
    <property type="entry name" value="EF-G C-terminal domain-like"/>
    <property type="match status" value="1"/>
</dbReference>
<dbReference type="NCBIfam" id="TIGR00231">
    <property type="entry name" value="small_GTP"/>
    <property type="match status" value="1"/>
</dbReference>
<feature type="domain" description="Tr-type G" evidence="5">
    <location>
        <begin position="5"/>
        <end position="248"/>
    </location>
</feature>
<dbReference type="Gene3D" id="2.40.30.10">
    <property type="entry name" value="Translation factors"/>
    <property type="match status" value="1"/>
</dbReference>
<dbReference type="InterPro" id="IPR000795">
    <property type="entry name" value="T_Tr_GTP-bd_dom"/>
</dbReference>
<reference evidence="6 7" key="1">
    <citation type="submission" date="2023-07" db="EMBL/GenBank/DDBJ databases">
        <title>Sequencing the genomes of 1000 actinobacteria strains.</title>
        <authorList>
            <person name="Klenk H.-P."/>
        </authorList>
    </citation>
    <scope>NUCLEOTIDE SEQUENCE [LARGE SCALE GENOMIC DNA]</scope>
    <source>
        <strain evidence="6 7">DSM 44388</strain>
    </source>
</reference>
<feature type="region of interest" description="Disordered" evidence="4">
    <location>
        <begin position="618"/>
        <end position="651"/>
    </location>
</feature>
<comment type="caution">
    <text evidence="6">The sequence shown here is derived from an EMBL/GenBank/DDBJ whole genome shotgun (WGS) entry which is preliminary data.</text>
</comment>
<dbReference type="InterPro" id="IPR041095">
    <property type="entry name" value="EFG_II"/>
</dbReference>
<dbReference type="Gene3D" id="3.30.70.870">
    <property type="entry name" value="Elongation Factor G (Translational Gtpase), domain 3"/>
    <property type="match status" value="1"/>
</dbReference>
<organism evidence="6 7">
    <name type="scientific">Kineosporia succinea</name>
    <dbReference type="NCBI Taxonomy" id="84632"/>
    <lineage>
        <taxon>Bacteria</taxon>
        <taxon>Bacillati</taxon>
        <taxon>Actinomycetota</taxon>
        <taxon>Actinomycetes</taxon>
        <taxon>Kineosporiales</taxon>
        <taxon>Kineosporiaceae</taxon>
        <taxon>Kineosporia</taxon>
    </lineage>
</organism>
<evidence type="ECO:0000259" key="5">
    <source>
        <dbReference type="PROSITE" id="PS51722"/>
    </source>
</evidence>
<keyword evidence="2" id="KW-0648">Protein biosynthesis</keyword>
<dbReference type="PANTHER" id="PTHR43261:SF1">
    <property type="entry name" value="RIBOSOME-RELEASING FACTOR 2, MITOCHONDRIAL"/>
    <property type="match status" value="1"/>
</dbReference>
<dbReference type="EMBL" id="JAUSQZ010000001">
    <property type="protein sequence ID" value="MDP9831147.1"/>
    <property type="molecule type" value="Genomic_DNA"/>
</dbReference>
<dbReference type="InterPro" id="IPR005517">
    <property type="entry name" value="Transl_elong_EFG/EF2_IV"/>
</dbReference>
<dbReference type="PRINTS" id="PR01037">
    <property type="entry name" value="TCRTETOQM"/>
</dbReference>
<accession>A0ABT9PEN3</accession>
<proteinExistence type="predicted"/>
<evidence type="ECO:0000256" key="1">
    <source>
        <dbReference type="ARBA" id="ARBA00022741"/>
    </source>
</evidence>
<keyword evidence="1" id="KW-0547">Nucleotide-binding</keyword>
<dbReference type="Pfam" id="PF03764">
    <property type="entry name" value="EFG_IV"/>
    <property type="match status" value="1"/>
</dbReference>
<keyword evidence="7" id="KW-1185">Reference proteome</keyword>
<dbReference type="RefSeq" id="WP_307250629.1">
    <property type="nucleotide sequence ID" value="NZ_JAUSQZ010000001.1"/>
</dbReference>
<evidence type="ECO:0000313" key="6">
    <source>
        <dbReference type="EMBL" id="MDP9831147.1"/>
    </source>
</evidence>